<dbReference type="RefSeq" id="WP_338549977.1">
    <property type="nucleotide sequence ID" value="NZ_CP146069.1"/>
</dbReference>
<dbReference type="Pfam" id="PF01593">
    <property type="entry name" value="Amino_oxidase"/>
    <property type="match status" value="1"/>
</dbReference>
<evidence type="ECO:0000256" key="6">
    <source>
        <dbReference type="ARBA" id="ARBA00047321"/>
    </source>
</evidence>
<name>A0ABZ2HGH2_9RHOB</name>
<dbReference type="Gene3D" id="3.90.660.10">
    <property type="match status" value="1"/>
</dbReference>
<organism evidence="8 9">
    <name type="scientific">Roseovarius phycicola</name>
    <dbReference type="NCBI Taxonomy" id="3080976"/>
    <lineage>
        <taxon>Bacteria</taxon>
        <taxon>Pseudomonadati</taxon>
        <taxon>Pseudomonadota</taxon>
        <taxon>Alphaproteobacteria</taxon>
        <taxon>Rhodobacterales</taxon>
        <taxon>Roseobacteraceae</taxon>
        <taxon>Roseovarius</taxon>
    </lineage>
</organism>
<evidence type="ECO:0000256" key="2">
    <source>
        <dbReference type="ARBA" id="ARBA00005833"/>
    </source>
</evidence>
<dbReference type="PANTHER" id="PTHR10742">
    <property type="entry name" value="FLAVIN MONOAMINE OXIDASE"/>
    <property type="match status" value="1"/>
</dbReference>
<reference evidence="8 9" key="1">
    <citation type="submission" date="2023-10" db="EMBL/GenBank/DDBJ databases">
        <title>Roseovarius strain S88 nov., isolated from a marine algae.</title>
        <authorList>
            <person name="Lee M.W."/>
            <person name="Lee J.K."/>
            <person name="Kim J.M."/>
            <person name="Choi D.G."/>
            <person name="Baek J.H."/>
            <person name="Bayburt H."/>
            <person name="Jung J.J."/>
            <person name="Han D.M."/>
            <person name="Jeon C.O."/>
        </authorList>
    </citation>
    <scope>NUCLEOTIDE SEQUENCE [LARGE SCALE GENOMIC DNA]</scope>
    <source>
        <strain evidence="8 9">S88</strain>
    </source>
</reference>
<dbReference type="PANTHER" id="PTHR10742:SF410">
    <property type="entry name" value="LYSINE-SPECIFIC HISTONE DEMETHYLASE 2"/>
    <property type="match status" value="1"/>
</dbReference>
<evidence type="ECO:0000259" key="7">
    <source>
        <dbReference type="Pfam" id="PF01593"/>
    </source>
</evidence>
<evidence type="ECO:0000256" key="5">
    <source>
        <dbReference type="ARBA" id="ARBA00023070"/>
    </source>
</evidence>
<sequence>MTGLPTETDVIVVGAGVAGLSAASALRARGVEVVVLEAADHTGGRCVTDVTAVSQPFDKGASWLHSAQINPLARIGERMDVKFHKSPWVWQWVHAGGRALNHAEVEDYNTYQDTMWDVINQAGATQKDCAVASVLPDSPWRETAKHFVEQMQGGDADAVSIHDVAQYSDAEGDWLVAGGLGAFVQSLFADVPVHLACPVSKIDTSGPGVKAVTPKGTVSARGLVLTVSTGVLAAETISFTPALPVSKLQAVENLPMGLLNKIALDFDPSWTKAHQGQIADYHTSGDAYCTTIFGFYDTSVAVSFVAGRFADQLEEEGSGAATEFCLQGLSAVFGNDVRKHIRKTAETAWRSNPLTLGSYSYASPGGAKARRVLAEPVDNKLFFAGEATASDAYATVHGAFKSGQRAAREVLVQRDELEL</sequence>
<keyword evidence="9" id="KW-1185">Reference proteome</keyword>
<evidence type="ECO:0000256" key="1">
    <source>
        <dbReference type="ARBA" id="ARBA00004814"/>
    </source>
</evidence>
<dbReference type="InterPro" id="IPR002937">
    <property type="entry name" value="Amino_oxidase"/>
</dbReference>
<evidence type="ECO:0000256" key="4">
    <source>
        <dbReference type="ARBA" id="ARBA00017871"/>
    </source>
</evidence>
<dbReference type="EC" id="1.13.12.3" evidence="3"/>
<dbReference type="Pfam" id="PF13450">
    <property type="entry name" value="NAD_binding_8"/>
    <property type="match status" value="1"/>
</dbReference>
<gene>
    <name evidence="8" type="ORF">RZ517_02845</name>
</gene>
<evidence type="ECO:0000313" key="9">
    <source>
        <dbReference type="Proteomes" id="UP001364156"/>
    </source>
</evidence>
<evidence type="ECO:0000313" key="8">
    <source>
        <dbReference type="EMBL" id="WWR47139.1"/>
    </source>
</evidence>
<comment type="pathway">
    <text evidence="1">Plant hormone metabolism; auxin biosynthesis.</text>
</comment>
<comment type="similarity">
    <text evidence="2">Belongs to the tryptophan 2-monooxygenase family.</text>
</comment>
<protein>
    <recommendedName>
        <fullName evidence="4">Tryptophan 2-monooxygenase</fullName>
        <ecNumber evidence="3">1.13.12.3</ecNumber>
    </recommendedName>
</protein>
<feature type="domain" description="Amine oxidase" evidence="7">
    <location>
        <begin position="139"/>
        <end position="411"/>
    </location>
</feature>
<dbReference type="EMBL" id="CP146069">
    <property type="protein sequence ID" value="WWR47139.1"/>
    <property type="molecule type" value="Genomic_DNA"/>
</dbReference>
<dbReference type="Gene3D" id="3.50.50.60">
    <property type="entry name" value="FAD/NAD(P)-binding domain"/>
    <property type="match status" value="1"/>
</dbReference>
<keyword evidence="5" id="KW-0073">Auxin biosynthesis</keyword>
<dbReference type="SUPFAM" id="SSF51905">
    <property type="entry name" value="FAD/NAD(P)-binding domain"/>
    <property type="match status" value="1"/>
</dbReference>
<keyword evidence="8" id="KW-0560">Oxidoreductase</keyword>
<dbReference type="InterPro" id="IPR036188">
    <property type="entry name" value="FAD/NAD-bd_sf"/>
</dbReference>
<dbReference type="GO" id="GO:0016491">
    <property type="term" value="F:oxidoreductase activity"/>
    <property type="evidence" value="ECO:0007669"/>
    <property type="project" value="UniProtKB-KW"/>
</dbReference>
<dbReference type="InterPro" id="IPR050281">
    <property type="entry name" value="Flavin_monoamine_oxidase"/>
</dbReference>
<dbReference type="Proteomes" id="UP001364156">
    <property type="component" value="Chromosome"/>
</dbReference>
<dbReference type="SUPFAM" id="SSF54373">
    <property type="entry name" value="FAD-linked reductases, C-terminal domain"/>
    <property type="match status" value="1"/>
</dbReference>
<proteinExistence type="inferred from homology"/>
<evidence type="ECO:0000256" key="3">
    <source>
        <dbReference type="ARBA" id="ARBA00012535"/>
    </source>
</evidence>
<comment type="catalytic activity">
    <reaction evidence="6">
        <text>L-tryptophan + O2 = indole-3-acetamide + CO2 + H2O</text>
        <dbReference type="Rhea" id="RHEA:16165"/>
        <dbReference type="ChEBI" id="CHEBI:15377"/>
        <dbReference type="ChEBI" id="CHEBI:15379"/>
        <dbReference type="ChEBI" id="CHEBI:16031"/>
        <dbReference type="ChEBI" id="CHEBI:16526"/>
        <dbReference type="ChEBI" id="CHEBI:57912"/>
        <dbReference type="EC" id="1.13.12.3"/>
    </reaction>
</comment>
<accession>A0ABZ2HGH2</accession>